<protein>
    <submittedName>
        <fullName evidence="2">Phospholipid phosphatase-related protein type 3-like protein</fullName>
    </submittedName>
</protein>
<evidence type="ECO:0000313" key="2">
    <source>
        <dbReference type="EMBL" id="GLD47856.1"/>
    </source>
</evidence>
<name>A0AAD3M5L2_LATJO</name>
<keyword evidence="3" id="KW-1185">Reference proteome</keyword>
<comment type="caution">
    <text evidence="2">The sequence shown here is derived from an EMBL/GenBank/DDBJ whole genome shotgun (WGS) entry which is preliminary data.</text>
</comment>
<proteinExistence type="predicted"/>
<dbReference type="EMBL" id="BRZM01000004">
    <property type="protein sequence ID" value="GLD47856.1"/>
    <property type="molecule type" value="Genomic_DNA"/>
</dbReference>
<feature type="compositionally biased region" description="Low complexity" evidence="1">
    <location>
        <begin position="96"/>
        <end position="108"/>
    </location>
</feature>
<evidence type="ECO:0000313" key="3">
    <source>
        <dbReference type="Proteomes" id="UP001279410"/>
    </source>
</evidence>
<feature type="compositionally biased region" description="Pro residues" evidence="1">
    <location>
        <begin position="70"/>
        <end position="86"/>
    </location>
</feature>
<reference evidence="2" key="1">
    <citation type="submission" date="2022-08" db="EMBL/GenBank/DDBJ databases">
        <title>Genome sequencing of akame (Lates japonicus).</title>
        <authorList>
            <person name="Hashiguchi Y."/>
            <person name="Takahashi H."/>
        </authorList>
    </citation>
    <scope>NUCLEOTIDE SEQUENCE</scope>
    <source>
        <strain evidence="2">Kochi</strain>
    </source>
</reference>
<dbReference type="AlphaFoldDB" id="A0AAD3M5L2"/>
<gene>
    <name evidence="2" type="ORF">AKAME5_000193800</name>
</gene>
<sequence>MSPPLPSSSQSPPPPHPPPTCPNLLTHPPAKCPRLLTRLAAKCPPPHRLAVKCPHLLTHPLPLAYLPSMPPPPPSCSSMLPPPPHPELLMDGHSQTLSRSSTLPRRPSVSARSHAEQEHYYKAMQNERML</sequence>
<dbReference type="Proteomes" id="UP001279410">
    <property type="component" value="Unassembled WGS sequence"/>
</dbReference>
<feature type="region of interest" description="Disordered" evidence="1">
    <location>
        <begin position="1"/>
        <end position="26"/>
    </location>
</feature>
<feature type="compositionally biased region" description="Pro residues" evidence="1">
    <location>
        <begin position="1"/>
        <end position="21"/>
    </location>
</feature>
<feature type="region of interest" description="Disordered" evidence="1">
    <location>
        <begin position="70"/>
        <end position="130"/>
    </location>
</feature>
<organism evidence="2 3">
    <name type="scientific">Lates japonicus</name>
    <name type="common">Japanese lates</name>
    <dbReference type="NCBI Taxonomy" id="270547"/>
    <lineage>
        <taxon>Eukaryota</taxon>
        <taxon>Metazoa</taxon>
        <taxon>Chordata</taxon>
        <taxon>Craniata</taxon>
        <taxon>Vertebrata</taxon>
        <taxon>Euteleostomi</taxon>
        <taxon>Actinopterygii</taxon>
        <taxon>Neopterygii</taxon>
        <taxon>Teleostei</taxon>
        <taxon>Neoteleostei</taxon>
        <taxon>Acanthomorphata</taxon>
        <taxon>Carangaria</taxon>
        <taxon>Carangaria incertae sedis</taxon>
        <taxon>Centropomidae</taxon>
        <taxon>Lates</taxon>
    </lineage>
</organism>
<accession>A0AAD3M5L2</accession>
<evidence type="ECO:0000256" key="1">
    <source>
        <dbReference type="SAM" id="MobiDB-lite"/>
    </source>
</evidence>